<evidence type="ECO:0000256" key="3">
    <source>
        <dbReference type="ARBA" id="ARBA00022475"/>
    </source>
</evidence>
<keyword evidence="6 8" id="KW-1133">Transmembrane helix</keyword>
<dbReference type="GO" id="GO:0005886">
    <property type="term" value="C:plasma membrane"/>
    <property type="evidence" value="ECO:0007669"/>
    <property type="project" value="UniProtKB-SubCell"/>
</dbReference>
<evidence type="ECO:0000256" key="1">
    <source>
        <dbReference type="ARBA" id="ARBA00004651"/>
    </source>
</evidence>
<evidence type="ECO:0000313" key="10">
    <source>
        <dbReference type="Proteomes" id="UP000004525"/>
    </source>
</evidence>
<dbReference type="GO" id="GO:0006814">
    <property type="term" value="P:sodium ion transport"/>
    <property type="evidence" value="ECO:0007669"/>
    <property type="project" value="InterPro"/>
</dbReference>
<dbReference type="Pfam" id="PF13347">
    <property type="entry name" value="MFS_2"/>
    <property type="match status" value="1"/>
</dbReference>
<evidence type="ECO:0000256" key="8">
    <source>
        <dbReference type="SAM" id="Phobius"/>
    </source>
</evidence>
<keyword evidence="7 8" id="KW-0472">Membrane</keyword>
<dbReference type="GO" id="GO:0008643">
    <property type="term" value="P:carbohydrate transport"/>
    <property type="evidence" value="ECO:0007669"/>
    <property type="project" value="InterPro"/>
</dbReference>
<evidence type="ECO:0000256" key="6">
    <source>
        <dbReference type="ARBA" id="ARBA00022989"/>
    </source>
</evidence>
<name>C2JYD9_LACRM</name>
<keyword evidence="4" id="KW-0762">Sugar transport</keyword>
<keyword evidence="10" id="KW-1185">Reference proteome</keyword>
<dbReference type="PANTHER" id="PTHR11328:SF24">
    <property type="entry name" value="MAJOR FACILITATOR SUPERFAMILY (MFS) PROFILE DOMAIN-CONTAINING PROTEIN"/>
    <property type="match status" value="1"/>
</dbReference>
<feature type="transmembrane region" description="Helical" evidence="8">
    <location>
        <begin position="335"/>
        <end position="353"/>
    </location>
</feature>
<sequence length="503" mass="55970">MVKTQKSSCENLFNLSPHLFDSWEDFTLKGYPKNYPLDSRTFFGVNAMGLISTTAYYLYTAVLMMFITDYSGIYTNVPGKAAAVATTLLFVGRLWDAINDLWTGYLIDISPRTRWGKFKPYVLIGTFFTGILGMMLFHIPQNLSDFGKEVYLYITYFLFMFSATIIVTVPLTSTMSADQEIRAKLISWPRITSNVVGVVFAFFMAIASFLGTKKSPNIPLTVDLIIIPFLIISLIGGFMVKEGPVAEGTKPPKLRDVGRMVKINKPFRVNLYFTFVGGFVWALLTATSLYYIKYAFGVANLGIQSMYFGLLTLVTLIGGTLISQKAMKYMSALRGVQICYLGMVPFLLIMFAINEFQVIHNPWLFYLLIGIVMTLAGAQFVPANLIIMETMDYNRLKLNSGMEATINAVNMFLQKLQSGLATIGVGLALLLVGYNAQILEKATRIPDSLLKSLGVVLFGLPAVFSLVAYLLTKQYPLQGEARTQMYAELAAKTAAASQKNKRV</sequence>
<organism evidence="9 10">
    <name type="scientific">Lacticaseibacillus rhamnosus (strain LMS2-1)</name>
    <dbReference type="NCBI Taxonomy" id="525361"/>
    <lineage>
        <taxon>Bacteria</taxon>
        <taxon>Bacillati</taxon>
        <taxon>Bacillota</taxon>
        <taxon>Bacilli</taxon>
        <taxon>Lactobacillales</taxon>
        <taxon>Lactobacillaceae</taxon>
        <taxon>Lacticaseibacillus</taxon>
    </lineage>
</organism>
<dbReference type="PROSITE" id="PS00872">
    <property type="entry name" value="NA_GALACTOSIDE_SYMP"/>
    <property type="match status" value="1"/>
</dbReference>
<dbReference type="SUPFAM" id="SSF103473">
    <property type="entry name" value="MFS general substrate transporter"/>
    <property type="match status" value="1"/>
</dbReference>
<dbReference type="InterPro" id="IPR036259">
    <property type="entry name" value="MFS_trans_sf"/>
</dbReference>
<dbReference type="InterPro" id="IPR018043">
    <property type="entry name" value="Na/Gal_symport_CS"/>
</dbReference>
<dbReference type="PANTHER" id="PTHR11328">
    <property type="entry name" value="MAJOR FACILITATOR SUPERFAMILY DOMAIN-CONTAINING PROTEIN"/>
    <property type="match status" value="1"/>
</dbReference>
<keyword evidence="3" id="KW-1003">Cell membrane</keyword>
<dbReference type="AlphaFoldDB" id="C2JYD9"/>
<evidence type="ECO:0000256" key="7">
    <source>
        <dbReference type="ARBA" id="ARBA00023136"/>
    </source>
</evidence>
<feature type="transmembrane region" description="Helical" evidence="8">
    <location>
        <begin position="191"/>
        <end position="212"/>
    </location>
</feature>
<proteinExistence type="predicted"/>
<comment type="subcellular location">
    <subcellularLocation>
        <location evidence="1">Cell membrane</location>
        <topology evidence="1">Multi-pass membrane protein</topology>
    </subcellularLocation>
</comment>
<evidence type="ECO:0000256" key="5">
    <source>
        <dbReference type="ARBA" id="ARBA00022692"/>
    </source>
</evidence>
<feature type="transmembrane region" description="Helical" evidence="8">
    <location>
        <begin position="419"/>
        <end position="437"/>
    </location>
</feature>
<feature type="transmembrane region" description="Helical" evidence="8">
    <location>
        <begin position="151"/>
        <end position="171"/>
    </location>
</feature>
<feature type="transmembrane region" description="Helical" evidence="8">
    <location>
        <begin position="449"/>
        <end position="472"/>
    </location>
</feature>
<dbReference type="HOGENOM" id="CLU_042797_0_0_9"/>
<dbReference type="GO" id="GO:0015293">
    <property type="term" value="F:symporter activity"/>
    <property type="evidence" value="ECO:0007669"/>
    <property type="project" value="InterPro"/>
</dbReference>
<gene>
    <name evidence="9" type="ORF">HMPREF0539_1924</name>
</gene>
<keyword evidence="5 8" id="KW-0812">Transmembrane</keyword>
<feature type="transmembrane region" description="Helical" evidence="8">
    <location>
        <begin position="121"/>
        <end position="139"/>
    </location>
</feature>
<feature type="transmembrane region" description="Helical" evidence="8">
    <location>
        <begin position="269"/>
        <end position="292"/>
    </location>
</feature>
<dbReference type="InterPro" id="IPR039672">
    <property type="entry name" value="MFS_2"/>
</dbReference>
<feature type="transmembrane region" description="Helical" evidence="8">
    <location>
        <begin position="304"/>
        <end position="323"/>
    </location>
</feature>
<comment type="caution">
    <text evidence="9">The sequence shown here is derived from an EMBL/GenBank/DDBJ whole genome shotgun (WGS) entry which is preliminary data.</text>
</comment>
<keyword evidence="2" id="KW-0813">Transport</keyword>
<evidence type="ECO:0000256" key="2">
    <source>
        <dbReference type="ARBA" id="ARBA00022448"/>
    </source>
</evidence>
<dbReference type="EMBL" id="ACIZ01000078">
    <property type="protein sequence ID" value="EEN79941.1"/>
    <property type="molecule type" value="Genomic_DNA"/>
</dbReference>
<protein>
    <submittedName>
        <fullName evidence="9">Melibiose carrier protein</fullName>
    </submittedName>
</protein>
<dbReference type="Proteomes" id="UP000004525">
    <property type="component" value="Unassembled WGS sequence"/>
</dbReference>
<evidence type="ECO:0000256" key="4">
    <source>
        <dbReference type="ARBA" id="ARBA00022597"/>
    </source>
</evidence>
<feature type="transmembrane region" description="Helical" evidence="8">
    <location>
        <begin position="41"/>
        <end position="59"/>
    </location>
</feature>
<feature type="transmembrane region" description="Helical" evidence="8">
    <location>
        <begin position="365"/>
        <end position="387"/>
    </location>
</feature>
<reference evidence="9" key="1">
    <citation type="submission" date="2009-01" db="EMBL/GenBank/DDBJ databases">
        <authorList>
            <person name="Qin X."/>
            <person name="Bachman B."/>
            <person name="Battles P."/>
            <person name="Bell A."/>
            <person name="Bess C."/>
            <person name="Bickham C."/>
            <person name="Chaboub L."/>
            <person name="Chen D."/>
            <person name="Coyle M."/>
            <person name="Deiros D.R."/>
            <person name="Dinh H."/>
            <person name="Forbes L."/>
            <person name="Fowler G."/>
            <person name="Francisco L."/>
            <person name="Fu Q."/>
            <person name="Gubbala S."/>
            <person name="Hale W."/>
            <person name="Han Y."/>
            <person name="Hemphill L."/>
            <person name="Highlander S.K."/>
            <person name="Hirani K."/>
            <person name="Hogues M."/>
            <person name="Jackson L."/>
            <person name="Jakkamsetti A."/>
            <person name="Javaid M."/>
            <person name="Jiang H."/>
            <person name="Korchina V."/>
            <person name="Kovar C."/>
            <person name="Lara F."/>
            <person name="Lee S."/>
            <person name="Mata R."/>
            <person name="Mathew T."/>
            <person name="Moen C."/>
            <person name="Morales K."/>
            <person name="Munidasa M."/>
            <person name="Nazareth L."/>
            <person name="Ngo R."/>
            <person name="Nguyen L."/>
            <person name="Okwuonu G."/>
            <person name="Ongeri F."/>
            <person name="Patil S."/>
            <person name="Petrosino J."/>
            <person name="Pham C."/>
            <person name="Pham P."/>
            <person name="Pu L.-L."/>
            <person name="Puazo M."/>
            <person name="Raj R."/>
            <person name="Reid J."/>
            <person name="Rouhana J."/>
            <person name="Saada N."/>
            <person name="Shang Y."/>
            <person name="Simmons D."/>
            <person name="Thornton R."/>
            <person name="Warren J."/>
            <person name="Weissenberger G."/>
            <person name="Zhang J."/>
            <person name="Zhang L."/>
            <person name="Zhou C."/>
            <person name="Zhu D."/>
            <person name="Muzny D."/>
            <person name="Worley K."/>
            <person name="Gibbs R."/>
        </authorList>
    </citation>
    <scope>NUCLEOTIDE SEQUENCE [LARGE SCALE GENOMIC DNA]</scope>
    <source>
        <strain evidence="9">LMS2-1</strain>
    </source>
</reference>
<accession>C2JYD9</accession>
<evidence type="ECO:0000313" key="9">
    <source>
        <dbReference type="EMBL" id="EEN79941.1"/>
    </source>
</evidence>
<feature type="transmembrane region" description="Helical" evidence="8">
    <location>
        <begin position="218"/>
        <end position="240"/>
    </location>
</feature>
<dbReference type="Gene3D" id="1.20.1250.20">
    <property type="entry name" value="MFS general substrate transporter like domains"/>
    <property type="match status" value="1"/>
</dbReference>